<gene>
    <name evidence="1" type="ORF">TCM_009498</name>
</gene>
<dbReference type="Proteomes" id="UP000026915">
    <property type="component" value="Chromosome 2"/>
</dbReference>
<dbReference type="Gramene" id="EOY00064">
    <property type="protein sequence ID" value="EOY00064"/>
    <property type="gene ID" value="TCM_009498"/>
</dbReference>
<keyword evidence="2" id="KW-1185">Reference proteome</keyword>
<proteinExistence type="predicted"/>
<reference evidence="1 2" key="1">
    <citation type="journal article" date="2013" name="Genome Biol.">
        <title>The genome sequence of the most widely cultivated cacao type and its use to identify candidate genes regulating pod color.</title>
        <authorList>
            <person name="Motamayor J.C."/>
            <person name="Mockaitis K."/>
            <person name="Schmutz J."/>
            <person name="Haiminen N."/>
            <person name="Iii D.L."/>
            <person name="Cornejo O."/>
            <person name="Findley S.D."/>
            <person name="Zheng P."/>
            <person name="Utro F."/>
            <person name="Royaert S."/>
            <person name="Saski C."/>
            <person name="Jenkins J."/>
            <person name="Podicheti R."/>
            <person name="Zhao M."/>
            <person name="Scheffler B.E."/>
            <person name="Stack J.C."/>
            <person name="Feltus F.A."/>
            <person name="Mustiga G.M."/>
            <person name="Amores F."/>
            <person name="Phillips W."/>
            <person name="Marelli J.P."/>
            <person name="May G.D."/>
            <person name="Shapiro H."/>
            <person name="Ma J."/>
            <person name="Bustamante C.D."/>
            <person name="Schnell R.J."/>
            <person name="Main D."/>
            <person name="Gilbert D."/>
            <person name="Parida L."/>
            <person name="Kuhn D.N."/>
        </authorList>
    </citation>
    <scope>NUCLEOTIDE SEQUENCE [LARGE SCALE GENOMIC DNA]</scope>
    <source>
        <strain evidence="2">cv. Matina 1-6</strain>
    </source>
</reference>
<dbReference type="EMBL" id="CM001880">
    <property type="protein sequence ID" value="EOY00064.1"/>
    <property type="molecule type" value="Genomic_DNA"/>
</dbReference>
<accession>A0A061ECN7</accession>
<dbReference type="AlphaFoldDB" id="A0A061ECN7"/>
<dbReference type="HOGENOM" id="CLU_2175633_0_0_1"/>
<protein>
    <submittedName>
        <fullName evidence="1">Uncharacterized protein</fullName>
    </submittedName>
</protein>
<evidence type="ECO:0000313" key="2">
    <source>
        <dbReference type="Proteomes" id="UP000026915"/>
    </source>
</evidence>
<name>A0A061ECN7_THECC</name>
<evidence type="ECO:0000313" key="1">
    <source>
        <dbReference type="EMBL" id="EOY00064.1"/>
    </source>
</evidence>
<organism evidence="1 2">
    <name type="scientific">Theobroma cacao</name>
    <name type="common">Cacao</name>
    <name type="synonym">Cocoa</name>
    <dbReference type="NCBI Taxonomy" id="3641"/>
    <lineage>
        <taxon>Eukaryota</taxon>
        <taxon>Viridiplantae</taxon>
        <taxon>Streptophyta</taxon>
        <taxon>Embryophyta</taxon>
        <taxon>Tracheophyta</taxon>
        <taxon>Spermatophyta</taxon>
        <taxon>Magnoliopsida</taxon>
        <taxon>eudicotyledons</taxon>
        <taxon>Gunneridae</taxon>
        <taxon>Pentapetalae</taxon>
        <taxon>rosids</taxon>
        <taxon>malvids</taxon>
        <taxon>Malvales</taxon>
        <taxon>Malvaceae</taxon>
        <taxon>Byttnerioideae</taxon>
        <taxon>Theobroma</taxon>
    </lineage>
</organism>
<dbReference type="InParanoid" id="A0A061ECN7"/>
<sequence length="110" mass="12812">MQPQCGEFDLACNLNALPIFHSPSCQQLYNHSSQYSTIRRLQNIVLSLPLFFHLEPIMHPWVWWLACHQFSSNQADICCHKTFLLVINSFLRIAHAKNKNPYLSLLESQN</sequence>